<proteinExistence type="predicted"/>
<dbReference type="EMBL" id="JAACNH010000001">
    <property type="protein sequence ID" value="KAG8453304.1"/>
    <property type="molecule type" value="Genomic_DNA"/>
</dbReference>
<gene>
    <name evidence="1" type="ORF">GDO86_000080</name>
</gene>
<evidence type="ECO:0000313" key="1">
    <source>
        <dbReference type="EMBL" id="KAG8453304.1"/>
    </source>
</evidence>
<sequence>MTMLNIAGKDLNHTYMFLHLSTELMECLTHPFPENDSIHSAAPFMFWLIIRRTKRPLCGVNSEPFQCIQCWEAYNVPLCFSV</sequence>
<keyword evidence="2" id="KW-1185">Reference proteome</keyword>
<accession>A0A8T2KBN1</accession>
<protein>
    <submittedName>
        <fullName evidence="1">Uncharacterized protein</fullName>
    </submittedName>
</protein>
<name>A0A8T2KBN1_9PIPI</name>
<evidence type="ECO:0000313" key="2">
    <source>
        <dbReference type="Proteomes" id="UP000812440"/>
    </source>
</evidence>
<organism evidence="1 2">
    <name type="scientific">Hymenochirus boettgeri</name>
    <name type="common">Congo dwarf clawed frog</name>
    <dbReference type="NCBI Taxonomy" id="247094"/>
    <lineage>
        <taxon>Eukaryota</taxon>
        <taxon>Metazoa</taxon>
        <taxon>Chordata</taxon>
        <taxon>Craniata</taxon>
        <taxon>Vertebrata</taxon>
        <taxon>Euteleostomi</taxon>
        <taxon>Amphibia</taxon>
        <taxon>Batrachia</taxon>
        <taxon>Anura</taxon>
        <taxon>Pipoidea</taxon>
        <taxon>Pipidae</taxon>
        <taxon>Pipinae</taxon>
        <taxon>Hymenochirus</taxon>
    </lineage>
</organism>
<dbReference type="AlphaFoldDB" id="A0A8T2KBN1"/>
<reference evidence="1" key="1">
    <citation type="thesis" date="2020" institute="ProQuest LLC" country="789 East Eisenhower Parkway, Ann Arbor, MI, USA">
        <title>Comparative Genomics and Chromosome Evolution.</title>
        <authorList>
            <person name="Mudd A.B."/>
        </authorList>
    </citation>
    <scope>NUCLEOTIDE SEQUENCE</scope>
    <source>
        <strain evidence="1">Female2</strain>
        <tissue evidence="1">Blood</tissue>
    </source>
</reference>
<comment type="caution">
    <text evidence="1">The sequence shown here is derived from an EMBL/GenBank/DDBJ whole genome shotgun (WGS) entry which is preliminary data.</text>
</comment>
<dbReference type="Proteomes" id="UP000812440">
    <property type="component" value="Chromosome 1"/>
</dbReference>